<evidence type="ECO:0000256" key="2">
    <source>
        <dbReference type="ARBA" id="ARBA00010349"/>
    </source>
</evidence>
<dbReference type="InterPro" id="IPR003210">
    <property type="entry name" value="Signal_recog_particle_SRP14"/>
</dbReference>
<keyword evidence="3 7" id="KW-0963">Cytoplasm</keyword>
<dbReference type="InterPro" id="IPR009018">
    <property type="entry name" value="Signal_recog_particle_SRP9/14"/>
</dbReference>
<organism evidence="9 10">
    <name type="scientific">Cryoendolithus antarcticus</name>
    <dbReference type="NCBI Taxonomy" id="1507870"/>
    <lineage>
        <taxon>Eukaryota</taxon>
        <taxon>Fungi</taxon>
        <taxon>Dikarya</taxon>
        <taxon>Ascomycota</taxon>
        <taxon>Pezizomycotina</taxon>
        <taxon>Dothideomycetes</taxon>
        <taxon>Dothideomycetidae</taxon>
        <taxon>Cladosporiales</taxon>
        <taxon>Cladosporiaceae</taxon>
        <taxon>Cryoendolithus</taxon>
    </lineage>
</organism>
<dbReference type="InParanoid" id="A0A1V8TIX7"/>
<dbReference type="PANTHER" id="PTHR12013">
    <property type="entry name" value="SIGNAL RECOGNITION PARTICLE 14 KD PROTEIN"/>
    <property type="match status" value="1"/>
</dbReference>
<dbReference type="OrthoDB" id="19209at2759"/>
<feature type="region of interest" description="Disordered" evidence="8">
    <location>
        <begin position="86"/>
        <end position="110"/>
    </location>
</feature>
<keyword evidence="10" id="KW-1185">Reference proteome</keyword>
<dbReference type="FunCoup" id="A0A1V8TIX7">
    <property type="interactions" value="82"/>
</dbReference>
<evidence type="ECO:0000256" key="5">
    <source>
        <dbReference type="ARBA" id="ARBA00023135"/>
    </source>
</evidence>
<evidence type="ECO:0000313" key="9">
    <source>
        <dbReference type="EMBL" id="OQO11345.1"/>
    </source>
</evidence>
<dbReference type="SUPFAM" id="SSF54762">
    <property type="entry name" value="Signal recognition particle alu RNA binding heterodimer, SRP9/14"/>
    <property type="match status" value="1"/>
</dbReference>
<comment type="caution">
    <text evidence="9">The sequence shown here is derived from an EMBL/GenBank/DDBJ whole genome shotgun (WGS) entry which is preliminary data.</text>
</comment>
<dbReference type="Proteomes" id="UP000192596">
    <property type="component" value="Unassembled WGS sequence"/>
</dbReference>
<evidence type="ECO:0000256" key="8">
    <source>
        <dbReference type="SAM" id="MobiDB-lite"/>
    </source>
</evidence>
<protein>
    <recommendedName>
        <fullName evidence="7">Signal recognition particle subunit SRP14</fullName>
    </recommendedName>
    <alternativeName>
        <fullName evidence="7">Signal recognition particle 14 kDa protein</fullName>
    </alternativeName>
</protein>
<keyword evidence="5 7" id="KW-0733">Signal recognition particle</keyword>
<dbReference type="EMBL" id="NAJO01000007">
    <property type="protein sequence ID" value="OQO11345.1"/>
    <property type="molecule type" value="Genomic_DNA"/>
</dbReference>
<dbReference type="STRING" id="1507870.A0A1V8TIX7"/>
<comment type="function">
    <text evidence="7">Component of the signal recognition particle (SRP) complex, a ribonucleoprotein complex that mediates the cotranslational targeting of secretory and membrane proteins to the endoplasmic reticulum (ER).</text>
</comment>
<keyword evidence="6 7" id="KW-0687">Ribonucleoprotein</keyword>
<dbReference type="GO" id="GO:0006614">
    <property type="term" value="P:SRP-dependent cotranslational protein targeting to membrane"/>
    <property type="evidence" value="ECO:0007669"/>
    <property type="project" value="UniProtKB-UniRule"/>
</dbReference>
<dbReference type="AlphaFoldDB" id="A0A1V8TIX7"/>
<dbReference type="GO" id="GO:0030942">
    <property type="term" value="F:endoplasmic reticulum signal peptide binding"/>
    <property type="evidence" value="ECO:0007669"/>
    <property type="project" value="UniProtKB-UniRule"/>
</dbReference>
<feature type="compositionally biased region" description="Basic and acidic residues" evidence="8">
    <location>
        <begin position="1"/>
        <end position="10"/>
    </location>
</feature>
<dbReference type="Gene3D" id="3.30.720.10">
    <property type="entry name" value="Signal recognition particle alu RNA binding heterodimer, srp9/1"/>
    <property type="match status" value="1"/>
</dbReference>
<keyword evidence="4 7" id="KW-0694">RNA-binding</keyword>
<evidence type="ECO:0000313" key="10">
    <source>
        <dbReference type="Proteomes" id="UP000192596"/>
    </source>
</evidence>
<evidence type="ECO:0000256" key="7">
    <source>
        <dbReference type="RuleBase" id="RU368100"/>
    </source>
</evidence>
<dbReference type="GO" id="GO:0008312">
    <property type="term" value="F:7S RNA binding"/>
    <property type="evidence" value="ECO:0007669"/>
    <property type="project" value="UniProtKB-UniRule"/>
</dbReference>
<name>A0A1V8TIX7_9PEZI</name>
<reference evidence="10" key="1">
    <citation type="submission" date="2017-03" db="EMBL/GenBank/DDBJ databases">
        <title>Genomes of endolithic fungi from Antarctica.</title>
        <authorList>
            <person name="Coleine C."/>
            <person name="Masonjones S."/>
            <person name="Stajich J.E."/>
        </authorList>
    </citation>
    <scope>NUCLEOTIDE SEQUENCE [LARGE SCALE GENOMIC DNA]</scope>
    <source>
        <strain evidence="10">CCFEE 5527</strain>
    </source>
</reference>
<sequence>MDQSILRRNDAISYESTPAPSKDDPLADLNPAASLPILVRVSDGNTQSKDRVKNKDHIKFATVVQPDELETFFTRYAEVCKVGMQSLRKRDRSKRKKTKKGGPKGTEVKG</sequence>
<proteinExistence type="inferred from homology"/>
<evidence type="ECO:0000256" key="3">
    <source>
        <dbReference type="ARBA" id="ARBA00022490"/>
    </source>
</evidence>
<comment type="subunit">
    <text evidence="7">Component of a fungal signal recognition particle (SRP) complex that consists of a 7SL RNA molecule (scR1) and at least six protein subunits: SRP72, SRP68, SRP54, SEC65, SRP21 and SRP14.</text>
</comment>
<comment type="similarity">
    <text evidence="2 7">Belongs to the SRP14 family.</text>
</comment>
<evidence type="ECO:0000256" key="6">
    <source>
        <dbReference type="ARBA" id="ARBA00023274"/>
    </source>
</evidence>
<gene>
    <name evidence="9" type="ORF">B0A48_05601</name>
</gene>
<evidence type="ECO:0000256" key="1">
    <source>
        <dbReference type="ARBA" id="ARBA00004496"/>
    </source>
</evidence>
<accession>A0A1V8TIX7</accession>
<dbReference type="GO" id="GO:0005786">
    <property type="term" value="C:signal recognition particle, endoplasmic reticulum targeting"/>
    <property type="evidence" value="ECO:0007669"/>
    <property type="project" value="UniProtKB-UniRule"/>
</dbReference>
<feature type="region of interest" description="Disordered" evidence="8">
    <location>
        <begin position="1"/>
        <end position="29"/>
    </location>
</feature>
<feature type="compositionally biased region" description="Basic residues" evidence="8">
    <location>
        <begin position="87"/>
        <end position="102"/>
    </location>
</feature>
<dbReference type="Pfam" id="PF02290">
    <property type="entry name" value="SRP14"/>
    <property type="match status" value="1"/>
</dbReference>
<evidence type="ECO:0000256" key="4">
    <source>
        <dbReference type="ARBA" id="ARBA00022884"/>
    </source>
</evidence>
<comment type="subcellular location">
    <subcellularLocation>
        <location evidence="1 7">Cytoplasm</location>
    </subcellularLocation>
</comment>